<dbReference type="SUPFAM" id="SSF52540">
    <property type="entry name" value="P-loop containing nucleoside triphosphate hydrolases"/>
    <property type="match status" value="1"/>
</dbReference>
<evidence type="ECO:0000256" key="5">
    <source>
        <dbReference type="ARBA" id="ARBA00022694"/>
    </source>
</evidence>
<keyword evidence="9" id="KW-0460">Magnesium</keyword>
<dbReference type="NCBIfam" id="TIGR00150">
    <property type="entry name" value="T6A_YjeE"/>
    <property type="match status" value="1"/>
</dbReference>
<evidence type="ECO:0000256" key="1">
    <source>
        <dbReference type="ARBA" id="ARBA00004496"/>
    </source>
</evidence>
<keyword evidence="6" id="KW-0479">Metal-binding</keyword>
<evidence type="ECO:0000256" key="4">
    <source>
        <dbReference type="ARBA" id="ARBA00022490"/>
    </source>
</evidence>
<evidence type="ECO:0000256" key="6">
    <source>
        <dbReference type="ARBA" id="ARBA00022723"/>
    </source>
</evidence>
<keyword evidence="4" id="KW-0963">Cytoplasm</keyword>
<dbReference type="GO" id="GO:0046872">
    <property type="term" value="F:metal ion binding"/>
    <property type="evidence" value="ECO:0007669"/>
    <property type="project" value="UniProtKB-KW"/>
</dbReference>
<evidence type="ECO:0000256" key="3">
    <source>
        <dbReference type="ARBA" id="ARBA00019010"/>
    </source>
</evidence>
<dbReference type="InterPro" id="IPR003442">
    <property type="entry name" value="T6A_TsaE"/>
</dbReference>
<protein>
    <recommendedName>
        <fullName evidence="3">tRNA threonylcarbamoyladenosine biosynthesis protein TsaE</fullName>
    </recommendedName>
    <alternativeName>
        <fullName evidence="10">t(6)A37 threonylcarbamoyladenosine biosynthesis protein TsaE</fullName>
    </alternativeName>
</protein>
<evidence type="ECO:0000256" key="8">
    <source>
        <dbReference type="ARBA" id="ARBA00022840"/>
    </source>
</evidence>
<evidence type="ECO:0000256" key="7">
    <source>
        <dbReference type="ARBA" id="ARBA00022741"/>
    </source>
</evidence>
<dbReference type="PANTHER" id="PTHR33540:SF2">
    <property type="entry name" value="TRNA THREONYLCARBAMOYLADENOSINE BIOSYNTHESIS PROTEIN TSAE"/>
    <property type="match status" value="1"/>
</dbReference>
<dbReference type="PANTHER" id="PTHR33540">
    <property type="entry name" value="TRNA THREONYLCARBAMOYLADENOSINE BIOSYNTHESIS PROTEIN TSAE"/>
    <property type="match status" value="1"/>
</dbReference>
<organism evidence="11">
    <name type="scientific">marine metagenome</name>
    <dbReference type="NCBI Taxonomy" id="408172"/>
    <lineage>
        <taxon>unclassified sequences</taxon>
        <taxon>metagenomes</taxon>
        <taxon>ecological metagenomes</taxon>
    </lineage>
</organism>
<keyword evidence="8" id="KW-0067">ATP-binding</keyword>
<comment type="similarity">
    <text evidence="2">Belongs to the TsaE family.</text>
</comment>
<dbReference type="Gene3D" id="3.40.50.300">
    <property type="entry name" value="P-loop containing nucleotide triphosphate hydrolases"/>
    <property type="match status" value="1"/>
</dbReference>
<keyword evidence="5" id="KW-0819">tRNA processing</keyword>
<dbReference type="Pfam" id="PF02367">
    <property type="entry name" value="TsaE"/>
    <property type="match status" value="1"/>
</dbReference>
<reference evidence="11" key="1">
    <citation type="submission" date="2018-05" db="EMBL/GenBank/DDBJ databases">
        <authorList>
            <person name="Lanie J.A."/>
            <person name="Ng W.-L."/>
            <person name="Kazmierczak K.M."/>
            <person name="Andrzejewski T.M."/>
            <person name="Davidsen T.M."/>
            <person name="Wayne K.J."/>
            <person name="Tettelin H."/>
            <person name="Glass J.I."/>
            <person name="Rusch D."/>
            <person name="Podicherti R."/>
            <person name="Tsui H.-C.T."/>
            <person name="Winkler M.E."/>
        </authorList>
    </citation>
    <scope>NUCLEOTIDE SEQUENCE</scope>
</reference>
<evidence type="ECO:0000256" key="2">
    <source>
        <dbReference type="ARBA" id="ARBA00007599"/>
    </source>
</evidence>
<name>A0A383BB18_9ZZZZ</name>
<sequence>MELSSIKDLNNLSNKIQKIILPGDVLFLYGEIGVGKTTFARQLIHNFEVKYKIENSEVLSPTFNLLFEYEIKNFFIMHYDFYRLKNKIEIENLGIFENLDKNIILVEWPELIENKPNNRIELFFEYSKNMNKRIINIKGQGKWKDYEFEKE</sequence>
<evidence type="ECO:0000256" key="9">
    <source>
        <dbReference type="ARBA" id="ARBA00022842"/>
    </source>
</evidence>
<dbReference type="EMBL" id="UINC01198592">
    <property type="protein sequence ID" value="SVE16615.1"/>
    <property type="molecule type" value="Genomic_DNA"/>
</dbReference>
<comment type="subcellular location">
    <subcellularLocation>
        <location evidence="1">Cytoplasm</location>
    </subcellularLocation>
</comment>
<evidence type="ECO:0000313" key="11">
    <source>
        <dbReference type="EMBL" id="SVE16615.1"/>
    </source>
</evidence>
<dbReference type="GO" id="GO:0005737">
    <property type="term" value="C:cytoplasm"/>
    <property type="evidence" value="ECO:0007669"/>
    <property type="project" value="UniProtKB-SubCell"/>
</dbReference>
<dbReference type="GO" id="GO:0005524">
    <property type="term" value="F:ATP binding"/>
    <property type="evidence" value="ECO:0007669"/>
    <property type="project" value="UniProtKB-KW"/>
</dbReference>
<dbReference type="InterPro" id="IPR027417">
    <property type="entry name" value="P-loop_NTPase"/>
</dbReference>
<keyword evidence="7" id="KW-0547">Nucleotide-binding</keyword>
<dbReference type="GO" id="GO:0002949">
    <property type="term" value="P:tRNA threonylcarbamoyladenosine modification"/>
    <property type="evidence" value="ECO:0007669"/>
    <property type="project" value="InterPro"/>
</dbReference>
<gene>
    <name evidence="11" type="ORF">METZ01_LOCUS469469</name>
</gene>
<proteinExistence type="inferred from homology"/>
<dbReference type="AlphaFoldDB" id="A0A383BB18"/>
<accession>A0A383BB18</accession>
<evidence type="ECO:0000256" key="10">
    <source>
        <dbReference type="ARBA" id="ARBA00032441"/>
    </source>
</evidence>